<organism evidence="1">
    <name type="scientific">Indivirus ILV1</name>
    <dbReference type="NCBI Taxonomy" id="1977633"/>
    <lineage>
        <taxon>Viruses</taxon>
        <taxon>Varidnaviria</taxon>
        <taxon>Bamfordvirae</taxon>
        <taxon>Nucleocytoviricota</taxon>
        <taxon>Megaviricetes</taxon>
        <taxon>Imitervirales</taxon>
        <taxon>Mimiviridae</taxon>
        <taxon>Klosneuvirinae</taxon>
        <taxon>Indivirus</taxon>
    </lineage>
</organism>
<sequence>MILIILLIVLLILILFRSRRDIESFNIQSLDITKHIKLNKFNRIDSKTVFPPHPKIGESKCNKVTCPSWIYENAICYKCE</sequence>
<gene>
    <name evidence="1" type="ORF">Indivirus_1_232</name>
</gene>
<dbReference type="EMBL" id="KY684085">
    <property type="protein sequence ID" value="ARF09609.1"/>
    <property type="molecule type" value="Genomic_DNA"/>
</dbReference>
<reference evidence="1" key="1">
    <citation type="journal article" date="2017" name="Science">
        <title>Giant viruses with an expanded complement of translation system components.</title>
        <authorList>
            <person name="Schulz F."/>
            <person name="Yutin N."/>
            <person name="Ivanova N.N."/>
            <person name="Ortega D.R."/>
            <person name="Lee T.K."/>
            <person name="Vierheilig J."/>
            <person name="Daims H."/>
            <person name="Horn M."/>
            <person name="Wagner M."/>
            <person name="Jensen G.J."/>
            <person name="Kyrpides N.C."/>
            <person name="Koonin E.V."/>
            <person name="Woyke T."/>
        </authorList>
    </citation>
    <scope>NUCLEOTIDE SEQUENCE</scope>
    <source>
        <strain evidence="1">ILV1</strain>
    </source>
</reference>
<evidence type="ECO:0000313" key="1">
    <source>
        <dbReference type="EMBL" id="ARF09609.1"/>
    </source>
</evidence>
<name>A0A1V0SD19_9VIRU</name>
<proteinExistence type="predicted"/>
<accession>A0A1V0SD19</accession>
<protein>
    <submittedName>
        <fullName evidence="1">Uncharacterized protein</fullName>
    </submittedName>
</protein>